<dbReference type="SMART" id="SM00360">
    <property type="entry name" value="RRM"/>
    <property type="match status" value="1"/>
</dbReference>
<dbReference type="InterPro" id="IPR012677">
    <property type="entry name" value="Nucleotide-bd_a/b_plait_sf"/>
</dbReference>
<keyword evidence="3" id="KW-0539">Nucleus</keyword>
<dbReference type="GO" id="GO:0005634">
    <property type="term" value="C:nucleus"/>
    <property type="evidence" value="ECO:0007669"/>
    <property type="project" value="UniProtKB-SubCell"/>
</dbReference>
<evidence type="ECO:0000313" key="7">
    <source>
        <dbReference type="EMBL" id="KAJ8963679.1"/>
    </source>
</evidence>
<keyword evidence="8" id="KW-1185">Reference proteome</keyword>
<dbReference type="GO" id="GO:0043565">
    <property type="term" value="F:sequence-specific DNA binding"/>
    <property type="evidence" value="ECO:0007669"/>
    <property type="project" value="TreeGrafter"/>
</dbReference>
<comment type="caution">
    <text evidence="7">The sequence shown here is derived from an EMBL/GenBank/DDBJ whole genome shotgun (WGS) entry which is preliminary data.</text>
</comment>
<keyword evidence="2 4" id="KW-0694">RNA-binding</keyword>
<name>A0AAV8ZGZ8_9CUCU</name>
<dbReference type="PROSITE" id="PS50102">
    <property type="entry name" value="RRM"/>
    <property type="match status" value="1"/>
</dbReference>
<dbReference type="CDD" id="cd12417">
    <property type="entry name" value="RRM_SAFB_like"/>
    <property type="match status" value="1"/>
</dbReference>
<organism evidence="7 8">
    <name type="scientific">Rhamnusium bicolor</name>
    <dbReference type="NCBI Taxonomy" id="1586634"/>
    <lineage>
        <taxon>Eukaryota</taxon>
        <taxon>Metazoa</taxon>
        <taxon>Ecdysozoa</taxon>
        <taxon>Arthropoda</taxon>
        <taxon>Hexapoda</taxon>
        <taxon>Insecta</taxon>
        <taxon>Pterygota</taxon>
        <taxon>Neoptera</taxon>
        <taxon>Endopterygota</taxon>
        <taxon>Coleoptera</taxon>
        <taxon>Polyphaga</taxon>
        <taxon>Cucujiformia</taxon>
        <taxon>Chrysomeloidea</taxon>
        <taxon>Cerambycidae</taxon>
        <taxon>Lepturinae</taxon>
        <taxon>Rhagiini</taxon>
        <taxon>Rhamnusium</taxon>
    </lineage>
</organism>
<dbReference type="Pfam" id="PF00076">
    <property type="entry name" value="RRM_1"/>
    <property type="match status" value="1"/>
</dbReference>
<feature type="domain" description="RRM" evidence="6">
    <location>
        <begin position="175"/>
        <end position="249"/>
    </location>
</feature>
<dbReference type="GO" id="GO:0006357">
    <property type="term" value="P:regulation of transcription by RNA polymerase II"/>
    <property type="evidence" value="ECO:0007669"/>
    <property type="project" value="TreeGrafter"/>
</dbReference>
<accession>A0AAV8ZGZ8</accession>
<evidence type="ECO:0000256" key="2">
    <source>
        <dbReference type="ARBA" id="ARBA00022884"/>
    </source>
</evidence>
<feature type="region of interest" description="Disordered" evidence="5">
    <location>
        <begin position="412"/>
        <end position="557"/>
    </location>
</feature>
<reference evidence="7" key="1">
    <citation type="journal article" date="2023" name="Insect Mol. Biol.">
        <title>Genome sequencing provides insights into the evolution of gene families encoding plant cell wall-degrading enzymes in longhorned beetles.</title>
        <authorList>
            <person name="Shin N.R."/>
            <person name="Okamura Y."/>
            <person name="Kirsch R."/>
            <person name="Pauchet Y."/>
        </authorList>
    </citation>
    <scope>NUCLEOTIDE SEQUENCE</scope>
    <source>
        <strain evidence="7">RBIC_L_NR</strain>
    </source>
</reference>
<evidence type="ECO:0000256" key="3">
    <source>
        <dbReference type="ARBA" id="ARBA00023242"/>
    </source>
</evidence>
<sequence length="585" mass="67148">MTEKSKDVEENNMQGLSVVDSLNAPADNIAPEVEEESDIFITEEEVRCLIKVEDDVDEATNNDESGRGKGIGESDCEITLKEADEEITVPEVVDNKMVKEIENKDNSQSILGSTLIITTEEHLDTTAFDDTTTNSEDTIVQPEKLPLKAIAKTGNNNGELNKKPVKLKSKKEEHSYFWVSNISRHVKATDLKKFFAQLGKVLTAKILTNGKSYFGYVSMDSAELAAKCINQLNNTFFDGRKIVVSKDRPDLRETRAPVKIEPRKKRSDKFEPRKVDNATEEKVATVEKVEPKEKRIVDQETAKSNTIIADLKRKLDRSKSEIGTLKWKLGEYQRRHDGMRKKCDSLERELKEIQFKMRNERRRLNQDREQFEKNKKLEQIRFEADKAIINKELDEVKKLREHLKLKIDELKTQTKKPVKRRSRSPVLRVRSPRGRSPILRNNNPNTGFRLDDRAEKKRKRDDVSRGRTPPPPPKLSSGAGKKRGDRGAENNAPNRPYFGEVDKRPSCHEYDYRHKSSYVQPQDPPRVPWQTPYPKDPRRLNPGPSASQNYPVDMRYGGGYQYPPSNIAGPPRSYYPEFGKPYGHF</sequence>
<feature type="compositionally biased region" description="Basic and acidic residues" evidence="5">
    <location>
        <begin position="500"/>
        <end position="514"/>
    </location>
</feature>
<proteinExistence type="predicted"/>
<evidence type="ECO:0000313" key="8">
    <source>
        <dbReference type="Proteomes" id="UP001162156"/>
    </source>
</evidence>
<evidence type="ECO:0000256" key="1">
    <source>
        <dbReference type="ARBA" id="ARBA00004123"/>
    </source>
</evidence>
<evidence type="ECO:0000256" key="5">
    <source>
        <dbReference type="SAM" id="MobiDB-lite"/>
    </source>
</evidence>
<dbReference type="Gene3D" id="3.30.70.330">
    <property type="match status" value="1"/>
</dbReference>
<dbReference type="InterPro" id="IPR000504">
    <property type="entry name" value="RRM_dom"/>
</dbReference>
<dbReference type="GO" id="GO:0050684">
    <property type="term" value="P:regulation of mRNA processing"/>
    <property type="evidence" value="ECO:0007669"/>
    <property type="project" value="TreeGrafter"/>
</dbReference>
<dbReference type="InterPro" id="IPR035979">
    <property type="entry name" value="RBD_domain_sf"/>
</dbReference>
<dbReference type="InterPro" id="IPR051738">
    <property type="entry name" value="SAF_Modulators"/>
</dbReference>
<gene>
    <name evidence="7" type="ORF">NQ314_005473</name>
</gene>
<evidence type="ECO:0000259" key="6">
    <source>
        <dbReference type="PROSITE" id="PS50102"/>
    </source>
</evidence>
<dbReference type="SUPFAM" id="SSF54928">
    <property type="entry name" value="RNA-binding domain, RBD"/>
    <property type="match status" value="1"/>
</dbReference>
<dbReference type="PANTHER" id="PTHR15683:SF8">
    <property type="entry name" value="SCAFFOLD ATTACHMENT FACTOR B, ISOFORM B"/>
    <property type="match status" value="1"/>
</dbReference>
<dbReference type="PANTHER" id="PTHR15683">
    <property type="entry name" value="SCAFFOLD ATTACHMENT FACTOR B-RELATED"/>
    <property type="match status" value="1"/>
</dbReference>
<protein>
    <recommendedName>
        <fullName evidence="6">RRM domain-containing protein</fullName>
    </recommendedName>
</protein>
<dbReference type="AlphaFoldDB" id="A0AAV8ZGZ8"/>
<feature type="compositionally biased region" description="Basic and acidic residues" evidence="5">
    <location>
        <begin position="449"/>
        <end position="465"/>
    </location>
</feature>
<dbReference type="EMBL" id="JANEYF010001517">
    <property type="protein sequence ID" value="KAJ8963679.1"/>
    <property type="molecule type" value="Genomic_DNA"/>
</dbReference>
<feature type="compositionally biased region" description="Basic residues" evidence="5">
    <location>
        <begin position="413"/>
        <end position="423"/>
    </location>
</feature>
<evidence type="ECO:0000256" key="4">
    <source>
        <dbReference type="PROSITE-ProRule" id="PRU00176"/>
    </source>
</evidence>
<dbReference type="Proteomes" id="UP001162156">
    <property type="component" value="Unassembled WGS sequence"/>
</dbReference>
<feature type="compositionally biased region" description="Low complexity" evidence="5">
    <location>
        <begin position="424"/>
        <end position="437"/>
    </location>
</feature>
<dbReference type="GO" id="GO:0003723">
    <property type="term" value="F:RNA binding"/>
    <property type="evidence" value="ECO:0007669"/>
    <property type="project" value="UniProtKB-UniRule"/>
</dbReference>
<comment type="subcellular location">
    <subcellularLocation>
        <location evidence="1">Nucleus</location>
    </subcellularLocation>
</comment>